<proteinExistence type="predicted"/>
<dbReference type="EMBL" id="JRKI01000026">
    <property type="protein sequence ID" value="KIZ16619.1"/>
    <property type="molecule type" value="Genomic_DNA"/>
</dbReference>
<dbReference type="Gene3D" id="3.20.20.30">
    <property type="entry name" value="Luciferase-like domain"/>
    <property type="match status" value="1"/>
</dbReference>
<dbReference type="PATRIC" id="fig|1240678.4.peg.3432"/>
<keyword evidence="5" id="KW-1185">Reference proteome</keyword>
<name>A0A0D7CK57_9ACTN</name>
<dbReference type="RefSeq" id="WP_030063118.1">
    <property type="nucleotide sequence ID" value="NZ_JRKI01000026.1"/>
</dbReference>
<feature type="domain" description="Luciferase-like" evidence="3">
    <location>
        <begin position="1"/>
        <end position="320"/>
    </location>
</feature>
<dbReference type="InterPro" id="IPR011251">
    <property type="entry name" value="Luciferase-like_dom"/>
</dbReference>
<evidence type="ECO:0000313" key="5">
    <source>
        <dbReference type="Proteomes" id="UP000032458"/>
    </source>
</evidence>
<comment type="caution">
    <text evidence="4">The sequence shown here is derived from an EMBL/GenBank/DDBJ whole genome shotgun (WGS) entry which is preliminary data.</text>
</comment>
<gene>
    <name evidence="4" type="ORF">SNA_16370</name>
</gene>
<keyword evidence="1" id="KW-0560">Oxidoreductase</keyword>
<dbReference type="SUPFAM" id="SSF51679">
    <property type="entry name" value="Bacterial luciferase-like"/>
    <property type="match status" value="1"/>
</dbReference>
<dbReference type="AlphaFoldDB" id="A0A0D7CK57"/>
<accession>A0A0D7CK57</accession>
<dbReference type="Pfam" id="PF00296">
    <property type="entry name" value="Bac_luciferase"/>
    <property type="match status" value="1"/>
</dbReference>
<keyword evidence="2" id="KW-0503">Monooxygenase</keyword>
<evidence type="ECO:0000313" key="4">
    <source>
        <dbReference type="EMBL" id="KIZ16619.1"/>
    </source>
</evidence>
<sequence>MEFGVSLLPDTGPEERSGRDYYADLLAVSRLADQLGLDYVKMTEHYLRPYGGYCPSPLIFLSAVASVTNRIRLMTGGIQASFHHPIQLAAQTSQLDAISDGRLDVGFARAFLPYEFEAFGVDLDSSTERFRETVRAVLRLWTEQKVSEDNPFFRYTDVTSFPAPTQEPHPPTWAAALFTKSSFEWIGDMGINLLMSAPPRREDMAHTQKMINHYRDHFARAVGSTTERHSKVAISIPLLIAESDDEAGRLGRRLLRKHWARFSEAAASWHNVSSPAYQGYQEAVQKKYGNDVSDTELDSTAFFGSPESVVDKVREVRKTLAPDVILWQVDFGQQPLKVMERTLKLFADQVRPHL</sequence>
<dbReference type="PANTHER" id="PTHR30137:SF8">
    <property type="entry name" value="BLR5498 PROTEIN"/>
    <property type="match status" value="1"/>
</dbReference>
<evidence type="ECO:0000259" key="3">
    <source>
        <dbReference type="Pfam" id="PF00296"/>
    </source>
</evidence>
<organism evidence="4 5">
    <name type="scientific">Streptomyces natalensis ATCC 27448</name>
    <dbReference type="NCBI Taxonomy" id="1240678"/>
    <lineage>
        <taxon>Bacteria</taxon>
        <taxon>Bacillati</taxon>
        <taxon>Actinomycetota</taxon>
        <taxon>Actinomycetes</taxon>
        <taxon>Kitasatosporales</taxon>
        <taxon>Streptomycetaceae</taxon>
        <taxon>Streptomyces</taxon>
    </lineage>
</organism>
<evidence type="ECO:0000256" key="2">
    <source>
        <dbReference type="ARBA" id="ARBA00023033"/>
    </source>
</evidence>
<protein>
    <submittedName>
        <fullName evidence="4">Oxidoreductase</fullName>
    </submittedName>
</protein>
<dbReference type="Proteomes" id="UP000032458">
    <property type="component" value="Unassembled WGS sequence"/>
</dbReference>
<dbReference type="PANTHER" id="PTHR30137">
    <property type="entry name" value="LUCIFERASE-LIKE MONOOXYGENASE"/>
    <property type="match status" value="1"/>
</dbReference>
<evidence type="ECO:0000256" key="1">
    <source>
        <dbReference type="ARBA" id="ARBA00023002"/>
    </source>
</evidence>
<dbReference type="GO" id="GO:0005829">
    <property type="term" value="C:cytosol"/>
    <property type="evidence" value="ECO:0007669"/>
    <property type="project" value="TreeGrafter"/>
</dbReference>
<dbReference type="InterPro" id="IPR050766">
    <property type="entry name" value="Bact_Lucif_Oxidored"/>
</dbReference>
<reference evidence="4 5" key="1">
    <citation type="submission" date="2014-09" db="EMBL/GenBank/DDBJ databases">
        <title>Draft genome sequence of Streptomyces natalensis ATCC 27448, producer of the antifungal pimaricin.</title>
        <authorList>
            <person name="Mendes M.V."/>
            <person name="Beites T."/>
            <person name="Pires S."/>
            <person name="Santos C.L."/>
            <person name="Moradas-Ferreira P."/>
        </authorList>
    </citation>
    <scope>NUCLEOTIDE SEQUENCE [LARGE SCALE GENOMIC DNA]</scope>
    <source>
        <strain evidence="4 5">ATCC 27448</strain>
    </source>
</reference>
<dbReference type="GO" id="GO:0016705">
    <property type="term" value="F:oxidoreductase activity, acting on paired donors, with incorporation or reduction of molecular oxygen"/>
    <property type="evidence" value="ECO:0007669"/>
    <property type="project" value="InterPro"/>
</dbReference>
<dbReference type="InterPro" id="IPR036661">
    <property type="entry name" value="Luciferase-like_sf"/>
</dbReference>
<dbReference type="GO" id="GO:0004497">
    <property type="term" value="F:monooxygenase activity"/>
    <property type="evidence" value="ECO:0007669"/>
    <property type="project" value="UniProtKB-KW"/>
</dbReference>